<dbReference type="Proteomes" id="UP000198287">
    <property type="component" value="Unassembled WGS sequence"/>
</dbReference>
<keyword evidence="6" id="KW-0539">Nucleus</keyword>
<keyword evidence="10" id="KW-1185">Reference proteome</keyword>
<evidence type="ECO:0000259" key="8">
    <source>
        <dbReference type="PROSITE" id="PS50157"/>
    </source>
</evidence>
<keyword evidence="4 7" id="KW-0863">Zinc-finger</keyword>
<keyword evidence="3" id="KW-0677">Repeat</keyword>
<dbReference type="GO" id="GO:0005634">
    <property type="term" value="C:nucleus"/>
    <property type="evidence" value="ECO:0007669"/>
    <property type="project" value="UniProtKB-SubCell"/>
</dbReference>
<dbReference type="FunFam" id="3.30.160.60:FF:000145">
    <property type="entry name" value="Zinc finger protein 574"/>
    <property type="match status" value="1"/>
</dbReference>
<feature type="domain" description="C2H2-type" evidence="8">
    <location>
        <begin position="188"/>
        <end position="216"/>
    </location>
</feature>
<dbReference type="STRING" id="158441.A0A226DRB2"/>
<evidence type="ECO:0000256" key="3">
    <source>
        <dbReference type="ARBA" id="ARBA00022737"/>
    </source>
</evidence>
<evidence type="ECO:0000256" key="6">
    <source>
        <dbReference type="ARBA" id="ARBA00023242"/>
    </source>
</evidence>
<dbReference type="FunFam" id="3.30.160.60:FF:000502">
    <property type="entry name" value="Zinc finger protein 710"/>
    <property type="match status" value="1"/>
</dbReference>
<comment type="caution">
    <text evidence="9">The sequence shown here is derived from an EMBL/GenBank/DDBJ whole genome shotgun (WGS) entry which is preliminary data.</text>
</comment>
<protein>
    <submittedName>
        <fullName evidence="9">Zinc finger protein 33A</fullName>
    </submittedName>
</protein>
<evidence type="ECO:0000313" key="9">
    <source>
        <dbReference type="EMBL" id="OXA47384.1"/>
    </source>
</evidence>
<comment type="subcellular location">
    <subcellularLocation>
        <location evidence="1">Nucleus</location>
    </subcellularLocation>
</comment>
<proteinExistence type="predicted"/>
<dbReference type="InterPro" id="IPR013087">
    <property type="entry name" value="Znf_C2H2_type"/>
</dbReference>
<dbReference type="Pfam" id="PF13894">
    <property type="entry name" value="zf-C2H2_4"/>
    <property type="match status" value="2"/>
</dbReference>
<dbReference type="PROSITE" id="PS00028">
    <property type="entry name" value="ZINC_FINGER_C2H2_1"/>
    <property type="match status" value="7"/>
</dbReference>
<dbReference type="GO" id="GO:0008270">
    <property type="term" value="F:zinc ion binding"/>
    <property type="evidence" value="ECO:0007669"/>
    <property type="project" value="UniProtKB-KW"/>
</dbReference>
<evidence type="ECO:0000256" key="5">
    <source>
        <dbReference type="ARBA" id="ARBA00022833"/>
    </source>
</evidence>
<feature type="domain" description="C2H2-type" evidence="8">
    <location>
        <begin position="9"/>
        <end position="31"/>
    </location>
</feature>
<evidence type="ECO:0000256" key="2">
    <source>
        <dbReference type="ARBA" id="ARBA00022723"/>
    </source>
</evidence>
<dbReference type="Pfam" id="PF13912">
    <property type="entry name" value="zf-C2H2_6"/>
    <property type="match status" value="1"/>
</dbReference>
<evidence type="ECO:0000313" key="10">
    <source>
        <dbReference type="Proteomes" id="UP000198287"/>
    </source>
</evidence>
<sequence length="302" mass="35435">MDLKPGKKPKCPKCSRTFKTDKQLTKHMVKHEPNVNVKCHECGKISKTRLALYLHVRSVHSTRERPSCDTCHRVFFDLPTLREHINTVHNPKDRPHFPCTFPGCQKTYLNKRHLSRHANSEHAVNPVRYPCTLCGKEFKTSAHLERHISTHTTEKTHNCATCGRSFAQKSEMKLHEKTHLEKSTRDVLKCHVCSQAFITRRGLRRHIRVVHENQRNHPCEFCGKTFPSAKDLERHVEARHAENKDPIHSCDKCEYRSHSKHNLTRHARRHWPANHECYFCGKKFLTLQELVKHSNRTHTLEK</sequence>
<feature type="domain" description="C2H2-type" evidence="8">
    <location>
        <begin position="217"/>
        <end position="245"/>
    </location>
</feature>
<dbReference type="EMBL" id="LNIX01000013">
    <property type="protein sequence ID" value="OXA47384.1"/>
    <property type="molecule type" value="Genomic_DNA"/>
</dbReference>
<feature type="domain" description="C2H2-type" evidence="8">
    <location>
        <begin position="129"/>
        <end position="156"/>
    </location>
</feature>
<dbReference type="OMA" id="HANSEHA"/>
<dbReference type="AlphaFoldDB" id="A0A226DRB2"/>
<evidence type="ECO:0000256" key="7">
    <source>
        <dbReference type="PROSITE-ProRule" id="PRU00042"/>
    </source>
</evidence>
<reference evidence="9 10" key="1">
    <citation type="submission" date="2015-12" db="EMBL/GenBank/DDBJ databases">
        <title>The genome of Folsomia candida.</title>
        <authorList>
            <person name="Faddeeva A."/>
            <person name="Derks M.F."/>
            <person name="Anvar Y."/>
            <person name="Smit S."/>
            <person name="Van Straalen N."/>
            <person name="Roelofs D."/>
        </authorList>
    </citation>
    <scope>NUCLEOTIDE SEQUENCE [LARGE SCALE GENOMIC DNA]</scope>
    <source>
        <strain evidence="9 10">VU population</strain>
        <tissue evidence="9">Whole body</tissue>
    </source>
</reference>
<accession>A0A226DRB2</accession>
<gene>
    <name evidence="9" type="ORF">Fcan01_17886</name>
</gene>
<dbReference type="PANTHER" id="PTHR24379">
    <property type="entry name" value="KRAB AND ZINC FINGER DOMAIN-CONTAINING"/>
    <property type="match status" value="1"/>
</dbReference>
<keyword evidence="5" id="KW-0862">Zinc</keyword>
<dbReference type="SUPFAM" id="SSF57667">
    <property type="entry name" value="beta-beta-alpha zinc fingers"/>
    <property type="match status" value="5"/>
</dbReference>
<feature type="domain" description="C2H2-type" evidence="8">
    <location>
        <begin position="37"/>
        <end position="65"/>
    </location>
</feature>
<dbReference type="SMART" id="SM00355">
    <property type="entry name" value="ZnF_C2H2"/>
    <property type="match status" value="10"/>
</dbReference>
<keyword evidence="2" id="KW-0479">Metal-binding</keyword>
<feature type="domain" description="C2H2-type" evidence="8">
    <location>
        <begin position="66"/>
        <end position="94"/>
    </location>
</feature>
<dbReference type="Gene3D" id="3.30.160.60">
    <property type="entry name" value="Classic Zinc Finger"/>
    <property type="match status" value="6"/>
</dbReference>
<evidence type="ECO:0000256" key="1">
    <source>
        <dbReference type="ARBA" id="ARBA00004123"/>
    </source>
</evidence>
<dbReference type="InterPro" id="IPR036236">
    <property type="entry name" value="Znf_C2H2_sf"/>
</dbReference>
<organism evidence="9 10">
    <name type="scientific">Folsomia candida</name>
    <name type="common">Springtail</name>
    <dbReference type="NCBI Taxonomy" id="158441"/>
    <lineage>
        <taxon>Eukaryota</taxon>
        <taxon>Metazoa</taxon>
        <taxon>Ecdysozoa</taxon>
        <taxon>Arthropoda</taxon>
        <taxon>Hexapoda</taxon>
        <taxon>Collembola</taxon>
        <taxon>Entomobryomorpha</taxon>
        <taxon>Isotomoidea</taxon>
        <taxon>Isotomidae</taxon>
        <taxon>Proisotominae</taxon>
        <taxon>Folsomia</taxon>
    </lineage>
</organism>
<dbReference type="PROSITE" id="PS50157">
    <property type="entry name" value="ZINC_FINGER_C2H2_2"/>
    <property type="match status" value="8"/>
</dbReference>
<dbReference type="OrthoDB" id="6077919at2759"/>
<evidence type="ECO:0000256" key="4">
    <source>
        <dbReference type="ARBA" id="ARBA00022771"/>
    </source>
</evidence>
<feature type="domain" description="C2H2-type" evidence="8">
    <location>
        <begin position="275"/>
        <end position="302"/>
    </location>
</feature>
<dbReference type="Pfam" id="PF00096">
    <property type="entry name" value="zf-C2H2"/>
    <property type="match status" value="4"/>
</dbReference>
<name>A0A226DRB2_FOLCA</name>
<feature type="domain" description="C2H2-type" evidence="8">
    <location>
        <begin position="157"/>
        <end position="184"/>
    </location>
</feature>
<dbReference type="PANTHER" id="PTHR24379:SF121">
    <property type="entry name" value="C2H2-TYPE DOMAIN-CONTAINING PROTEIN"/>
    <property type="match status" value="1"/>
</dbReference>